<dbReference type="SUPFAM" id="SSF51569">
    <property type="entry name" value="Aldolase"/>
    <property type="match status" value="1"/>
</dbReference>
<sequence length="357" mass="39197">MTPLQDINVRDTVPLISPRYLKLEEELSDAAVRTVVESRETVKRILAGDDHRLIAVVGPCSIHDHTAALDYAARLKRVADQVRDHIFVMMRVYFEKPRTVVGWKGLINDPHLNDTFDIATGLRTARRILLEVATMGLPAATELLEPITPQYIADLIVVAAIGARTTESPTHRQMASGLSMPVGFKNGTDGSLQVAIDAMRAARHPHSFLGIDADGKTCIVNTKGNPWGFLVLRGGRSGPNYDVASLTDAAERLQAAQLTPRLMVDCSHANSNKDYTQQRVVWQACLEQRRQGNDNIIGLMLESNLFPGNQPLPADLNQLRYGVSITDGCIGWEETEELLLSAYEELSGQPAATLAAR</sequence>
<accession>A0A7C4LMG5</accession>
<dbReference type="PIRSF" id="PIRSF001361">
    <property type="entry name" value="DAHP_synthase"/>
    <property type="match status" value="1"/>
</dbReference>
<dbReference type="NCBIfam" id="NF009395">
    <property type="entry name" value="PRK12755.1"/>
    <property type="match status" value="1"/>
</dbReference>
<dbReference type="GO" id="GO:0042802">
    <property type="term" value="F:identical protein binding"/>
    <property type="evidence" value="ECO:0007669"/>
    <property type="project" value="UniProtKB-ARBA"/>
</dbReference>
<comment type="function">
    <text evidence="1 8">Stereospecific condensation of phosphoenolpyruvate (PEP) and D-erythrose-4-phosphate (E4P) giving rise to 3-deoxy-D-arabino-heptulosonate-7-phosphate (DAHP).</text>
</comment>
<evidence type="ECO:0000256" key="3">
    <source>
        <dbReference type="ARBA" id="ARBA00007985"/>
    </source>
</evidence>
<dbReference type="GO" id="GO:0005737">
    <property type="term" value="C:cytoplasm"/>
    <property type="evidence" value="ECO:0007669"/>
    <property type="project" value="TreeGrafter"/>
</dbReference>
<dbReference type="GO" id="GO:0009073">
    <property type="term" value="P:aromatic amino acid family biosynthetic process"/>
    <property type="evidence" value="ECO:0007669"/>
    <property type="project" value="UniProtKB-KW"/>
</dbReference>
<dbReference type="PANTHER" id="PTHR21225">
    <property type="entry name" value="PHOSPHO-2-DEHYDRO-3-DEOXYHEPTONATE ALDOLASE DAHP SYNTHETASE"/>
    <property type="match status" value="1"/>
</dbReference>
<dbReference type="GO" id="GO:0009423">
    <property type="term" value="P:chorismate biosynthetic process"/>
    <property type="evidence" value="ECO:0007669"/>
    <property type="project" value="UniProtKB-UniPathway"/>
</dbReference>
<gene>
    <name evidence="10" type="ORF">ENS64_13685</name>
</gene>
<keyword evidence="4 8" id="KW-0028">Amino-acid biosynthesis</keyword>
<evidence type="ECO:0000256" key="8">
    <source>
        <dbReference type="PIRNR" id="PIRNR001361"/>
    </source>
</evidence>
<protein>
    <recommendedName>
        <fullName evidence="8">Phospho-2-dehydro-3-deoxyheptonate aldolase</fullName>
        <ecNumber evidence="8">2.5.1.54</ecNumber>
    </recommendedName>
</protein>
<dbReference type="GO" id="GO:0008652">
    <property type="term" value="P:amino acid biosynthetic process"/>
    <property type="evidence" value="ECO:0007669"/>
    <property type="project" value="UniProtKB-KW"/>
</dbReference>
<feature type="domain" description="DAHP synthetase I/KDSA" evidence="9">
    <location>
        <begin position="41"/>
        <end position="338"/>
    </location>
</feature>
<evidence type="ECO:0000256" key="4">
    <source>
        <dbReference type="ARBA" id="ARBA00022605"/>
    </source>
</evidence>
<dbReference type="GO" id="GO:0003849">
    <property type="term" value="F:3-deoxy-7-phosphoheptulonate synthase activity"/>
    <property type="evidence" value="ECO:0007669"/>
    <property type="project" value="UniProtKB-EC"/>
</dbReference>
<dbReference type="InterPro" id="IPR013785">
    <property type="entry name" value="Aldolase_TIM"/>
</dbReference>
<evidence type="ECO:0000256" key="5">
    <source>
        <dbReference type="ARBA" id="ARBA00022679"/>
    </source>
</evidence>
<evidence type="ECO:0000256" key="1">
    <source>
        <dbReference type="ARBA" id="ARBA00003726"/>
    </source>
</evidence>
<evidence type="ECO:0000256" key="6">
    <source>
        <dbReference type="ARBA" id="ARBA00023141"/>
    </source>
</evidence>
<proteinExistence type="inferred from homology"/>
<dbReference type="Gene3D" id="3.20.20.70">
    <property type="entry name" value="Aldolase class I"/>
    <property type="match status" value="1"/>
</dbReference>
<keyword evidence="5 8" id="KW-0808">Transferase</keyword>
<comment type="pathway">
    <text evidence="2 8">Metabolic intermediate biosynthesis; chorismate biosynthesis; chorismate from D-erythrose 4-phosphate and phosphoenolpyruvate: step 1/7.</text>
</comment>
<dbReference type="InterPro" id="IPR006219">
    <property type="entry name" value="DAHP_synth_1"/>
</dbReference>
<dbReference type="UniPathway" id="UPA00053">
    <property type="reaction ID" value="UER00084"/>
</dbReference>
<dbReference type="Pfam" id="PF00793">
    <property type="entry name" value="DAHP_synth_1"/>
    <property type="match status" value="1"/>
</dbReference>
<comment type="caution">
    <text evidence="10">The sequence shown here is derived from an EMBL/GenBank/DDBJ whole genome shotgun (WGS) entry which is preliminary data.</text>
</comment>
<reference evidence="10" key="1">
    <citation type="journal article" date="2020" name="mSystems">
        <title>Genome- and Community-Level Interaction Insights into Carbon Utilization and Element Cycling Functions of Hydrothermarchaeota in Hydrothermal Sediment.</title>
        <authorList>
            <person name="Zhou Z."/>
            <person name="Liu Y."/>
            <person name="Xu W."/>
            <person name="Pan J."/>
            <person name="Luo Z.H."/>
            <person name="Li M."/>
        </authorList>
    </citation>
    <scope>NUCLEOTIDE SEQUENCE [LARGE SCALE GENOMIC DNA]</scope>
    <source>
        <strain evidence="10">SpSt-508</strain>
    </source>
</reference>
<keyword evidence="6 8" id="KW-0057">Aromatic amino acid biosynthesis</keyword>
<comment type="catalytic activity">
    <reaction evidence="7 8">
        <text>D-erythrose 4-phosphate + phosphoenolpyruvate + H2O = 7-phospho-2-dehydro-3-deoxy-D-arabino-heptonate + phosphate</text>
        <dbReference type="Rhea" id="RHEA:14717"/>
        <dbReference type="ChEBI" id="CHEBI:15377"/>
        <dbReference type="ChEBI" id="CHEBI:16897"/>
        <dbReference type="ChEBI" id="CHEBI:43474"/>
        <dbReference type="ChEBI" id="CHEBI:58394"/>
        <dbReference type="ChEBI" id="CHEBI:58702"/>
        <dbReference type="EC" id="2.5.1.54"/>
    </reaction>
</comment>
<evidence type="ECO:0000256" key="2">
    <source>
        <dbReference type="ARBA" id="ARBA00004688"/>
    </source>
</evidence>
<name>A0A7C4LMG5_9PLAN</name>
<dbReference type="EC" id="2.5.1.54" evidence="8"/>
<dbReference type="AlphaFoldDB" id="A0A7C4LMG5"/>
<dbReference type="NCBIfam" id="TIGR00034">
    <property type="entry name" value="aroFGH"/>
    <property type="match status" value="1"/>
</dbReference>
<dbReference type="PANTHER" id="PTHR21225:SF12">
    <property type="entry name" value="PHOSPHO-2-DEHYDRO-3-DEOXYHEPTONATE ALDOLASE, TYROSINE-INHIBITED"/>
    <property type="match status" value="1"/>
</dbReference>
<dbReference type="FunFam" id="3.20.20.70:FF:000005">
    <property type="entry name" value="Phospho-2-dehydro-3-deoxyheptonate aldolase"/>
    <property type="match status" value="1"/>
</dbReference>
<organism evidence="10">
    <name type="scientific">Schlesneria paludicola</name>
    <dbReference type="NCBI Taxonomy" id="360056"/>
    <lineage>
        <taxon>Bacteria</taxon>
        <taxon>Pseudomonadati</taxon>
        <taxon>Planctomycetota</taxon>
        <taxon>Planctomycetia</taxon>
        <taxon>Planctomycetales</taxon>
        <taxon>Planctomycetaceae</taxon>
        <taxon>Schlesneria</taxon>
    </lineage>
</organism>
<evidence type="ECO:0000313" key="10">
    <source>
        <dbReference type="EMBL" id="HGT40294.1"/>
    </source>
</evidence>
<evidence type="ECO:0000256" key="7">
    <source>
        <dbReference type="ARBA" id="ARBA00047508"/>
    </source>
</evidence>
<dbReference type="InterPro" id="IPR006218">
    <property type="entry name" value="DAHP1/KDSA"/>
</dbReference>
<evidence type="ECO:0000259" key="9">
    <source>
        <dbReference type="Pfam" id="PF00793"/>
    </source>
</evidence>
<dbReference type="EMBL" id="DSVQ01000016">
    <property type="protein sequence ID" value="HGT40294.1"/>
    <property type="molecule type" value="Genomic_DNA"/>
</dbReference>
<comment type="similarity">
    <text evidence="3 8">Belongs to the class-I DAHP synthase family.</text>
</comment>